<name>A0A4U6VJM6_SETVI</name>
<evidence type="ECO:0000256" key="4">
    <source>
        <dbReference type="ARBA" id="ARBA00022679"/>
    </source>
</evidence>
<gene>
    <name evidence="14" type="ORF">SEVIR_3G422700v2</name>
</gene>
<dbReference type="EC" id="2.3.2.27" evidence="11"/>
<dbReference type="PROSITE" id="PS50089">
    <property type="entry name" value="ZF_RING_2"/>
    <property type="match status" value="1"/>
</dbReference>
<dbReference type="GO" id="GO:0016567">
    <property type="term" value="P:protein ubiquitination"/>
    <property type="evidence" value="ECO:0007669"/>
    <property type="project" value="UniProtKB-UniPathway"/>
</dbReference>
<dbReference type="Proteomes" id="UP000298652">
    <property type="component" value="Chromosome 3"/>
</dbReference>
<feature type="region of interest" description="Disordered" evidence="12">
    <location>
        <begin position="103"/>
        <end position="145"/>
    </location>
</feature>
<evidence type="ECO:0000313" key="14">
    <source>
        <dbReference type="EMBL" id="TKW29860.1"/>
    </source>
</evidence>
<feature type="transmembrane region" description="Helical" evidence="11">
    <location>
        <begin position="235"/>
        <end position="253"/>
    </location>
</feature>
<dbReference type="AlphaFoldDB" id="A0A4U6VJM6"/>
<evidence type="ECO:0000256" key="10">
    <source>
        <dbReference type="PROSITE-ProRule" id="PRU00175"/>
    </source>
</evidence>
<dbReference type="InterPro" id="IPR045103">
    <property type="entry name" value="RNF5/RNF185-like"/>
</dbReference>
<keyword evidence="8 11" id="KW-0862">Zinc</keyword>
<dbReference type="FunFam" id="3.30.40.10:FF:000523">
    <property type="entry name" value="RING finger protein 5"/>
    <property type="match status" value="1"/>
</dbReference>
<keyword evidence="7 11" id="KW-0833">Ubl conjugation pathway</keyword>
<keyword evidence="11" id="KW-1133">Transmembrane helix</keyword>
<evidence type="ECO:0000256" key="9">
    <source>
        <dbReference type="ARBA" id="ARBA00023136"/>
    </source>
</evidence>
<dbReference type="SUPFAM" id="SSF57850">
    <property type="entry name" value="RING/U-box"/>
    <property type="match status" value="1"/>
</dbReference>
<dbReference type="GO" id="GO:0005789">
    <property type="term" value="C:endoplasmic reticulum membrane"/>
    <property type="evidence" value="ECO:0007669"/>
    <property type="project" value="UniProtKB-SubCell"/>
</dbReference>
<comment type="catalytic activity">
    <reaction evidence="1 11">
        <text>S-ubiquitinyl-[E2 ubiquitin-conjugating enzyme]-L-cysteine + [acceptor protein]-L-lysine = [E2 ubiquitin-conjugating enzyme]-L-cysteine + N(6)-ubiquitinyl-[acceptor protein]-L-lysine.</text>
        <dbReference type="EC" id="2.3.2.27"/>
    </reaction>
</comment>
<dbReference type="CDD" id="cd16745">
    <property type="entry name" value="RING-HC_AtRMA-like"/>
    <property type="match status" value="1"/>
</dbReference>
<keyword evidence="15" id="KW-1185">Reference proteome</keyword>
<dbReference type="InterPro" id="IPR018957">
    <property type="entry name" value="Znf_C3HC4_RING-type"/>
</dbReference>
<dbReference type="Pfam" id="PF00097">
    <property type="entry name" value="zf-C3HC4"/>
    <property type="match status" value="1"/>
</dbReference>
<dbReference type="GO" id="GO:0006511">
    <property type="term" value="P:ubiquitin-dependent protein catabolic process"/>
    <property type="evidence" value="ECO:0007669"/>
    <property type="project" value="UniProtKB-UniRule"/>
</dbReference>
<keyword evidence="11" id="KW-0256">Endoplasmic reticulum</keyword>
<sequence>MPVFIVVNQQWQLLVANIIPRTPNMAANVGESTSGSSSGADAGGSFECNICFELPQEPIVTLCGHLFCWPCLYKWLRIHSHSPECPVCKAVVEEDKLVPLYGRGKDRVDPRSKNVPGADIPNRPAGQRPATAPQADPNNHFPNANPNPWFMGGGIPLANARWGNYTFSAAFGGLFPLLSFQVHGFPDATAYGQPAGFPYGYGHGHGHAFHGGHAGHAHAAAPQHGPHGQQQQADVYLKALLILVGFLVIASLITF</sequence>
<keyword evidence="6 10" id="KW-0863">Zinc-finger</keyword>
<evidence type="ECO:0000256" key="8">
    <source>
        <dbReference type="ARBA" id="ARBA00022833"/>
    </source>
</evidence>
<keyword evidence="4 11" id="KW-0808">Transferase</keyword>
<feature type="domain" description="RING-type" evidence="13">
    <location>
        <begin position="48"/>
        <end position="89"/>
    </location>
</feature>
<proteinExistence type="predicted"/>
<evidence type="ECO:0000256" key="7">
    <source>
        <dbReference type="ARBA" id="ARBA00022786"/>
    </source>
</evidence>
<dbReference type="Gramene" id="TKW29860">
    <property type="protein sequence ID" value="TKW29860"/>
    <property type="gene ID" value="SEVIR_3G422700v2"/>
</dbReference>
<dbReference type="InterPro" id="IPR017907">
    <property type="entry name" value="Znf_RING_CS"/>
</dbReference>
<dbReference type="GO" id="GO:0061630">
    <property type="term" value="F:ubiquitin protein ligase activity"/>
    <property type="evidence" value="ECO:0007669"/>
    <property type="project" value="UniProtKB-UniRule"/>
</dbReference>
<comment type="subcellular location">
    <subcellularLocation>
        <location evidence="2">Endomembrane system</location>
    </subcellularLocation>
    <subcellularLocation>
        <location evidence="11">Endoplasmic reticulum membrane</location>
        <topology evidence="11">Single-pass type IV membrane protein</topology>
    </subcellularLocation>
</comment>
<evidence type="ECO:0000256" key="12">
    <source>
        <dbReference type="SAM" id="MobiDB-lite"/>
    </source>
</evidence>
<evidence type="ECO:0000256" key="6">
    <source>
        <dbReference type="ARBA" id="ARBA00022771"/>
    </source>
</evidence>
<reference evidence="14" key="1">
    <citation type="submission" date="2019-03" db="EMBL/GenBank/DDBJ databases">
        <title>WGS assembly of Setaria viridis.</title>
        <authorList>
            <person name="Huang P."/>
            <person name="Jenkins J."/>
            <person name="Grimwood J."/>
            <person name="Barry K."/>
            <person name="Healey A."/>
            <person name="Mamidi S."/>
            <person name="Sreedasyam A."/>
            <person name="Shu S."/>
            <person name="Feldman M."/>
            <person name="Wu J."/>
            <person name="Yu Y."/>
            <person name="Chen C."/>
            <person name="Johnson J."/>
            <person name="Rokhsar D."/>
            <person name="Baxter I."/>
            <person name="Schmutz J."/>
            <person name="Brutnell T."/>
            <person name="Kellogg E."/>
        </authorList>
    </citation>
    <scope>NUCLEOTIDE SEQUENCE [LARGE SCALE GENOMIC DNA]</scope>
</reference>
<evidence type="ECO:0000256" key="3">
    <source>
        <dbReference type="ARBA" id="ARBA00004906"/>
    </source>
</evidence>
<evidence type="ECO:0000256" key="5">
    <source>
        <dbReference type="ARBA" id="ARBA00022723"/>
    </source>
</evidence>
<dbReference type="InterPro" id="IPR013083">
    <property type="entry name" value="Znf_RING/FYVE/PHD"/>
</dbReference>
<evidence type="ECO:0000256" key="2">
    <source>
        <dbReference type="ARBA" id="ARBA00004308"/>
    </source>
</evidence>
<keyword evidence="5 11" id="KW-0479">Metal-binding</keyword>
<dbReference type="GO" id="GO:0008270">
    <property type="term" value="F:zinc ion binding"/>
    <property type="evidence" value="ECO:0007669"/>
    <property type="project" value="UniProtKB-KW"/>
</dbReference>
<comment type="function">
    <text evidence="11">E3 ubiquitin-protein ligase.</text>
</comment>
<dbReference type="Gene3D" id="3.30.40.10">
    <property type="entry name" value="Zinc/RING finger domain, C3HC4 (zinc finger)"/>
    <property type="match status" value="1"/>
</dbReference>
<dbReference type="OMA" id="MRDPIPS"/>
<dbReference type="InterPro" id="IPR001841">
    <property type="entry name" value="Znf_RING"/>
</dbReference>
<feature type="compositionally biased region" description="Basic and acidic residues" evidence="12">
    <location>
        <begin position="103"/>
        <end position="112"/>
    </location>
</feature>
<evidence type="ECO:0000256" key="1">
    <source>
        <dbReference type="ARBA" id="ARBA00000900"/>
    </source>
</evidence>
<accession>A0A4U6VJM6</accession>
<dbReference type="UniPathway" id="UPA00143"/>
<comment type="domain">
    <text evidence="11">The RING-type zinc finger domain is responsible for E3 ligase activity.</text>
</comment>
<dbReference type="EMBL" id="CM016554">
    <property type="protein sequence ID" value="TKW29860.1"/>
    <property type="molecule type" value="Genomic_DNA"/>
</dbReference>
<comment type="pathway">
    <text evidence="3 11">Protein modification; protein ubiquitination.</text>
</comment>
<dbReference type="SMART" id="SM00184">
    <property type="entry name" value="RING"/>
    <property type="match status" value="1"/>
</dbReference>
<keyword evidence="9 11" id="KW-0472">Membrane</keyword>
<dbReference type="PANTHER" id="PTHR12313">
    <property type="entry name" value="E3 UBIQUITIN-PROTEIN LIGASE RNF5-RELATED"/>
    <property type="match status" value="1"/>
</dbReference>
<evidence type="ECO:0000313" key="15">
    <source>
        <dbReference type="Proteomes" id="UP000298652"/>
    </source>
</evidence>
<organism evidence="14 15">
    <name type="scientific">Setaria viridis</name>
    <name type="common">Green bristlegrass</name>
    <name type="synonym">Setaria italica subsp. viridis</name>
    <dbReference type="NCBI Taxonomy" id="4556"/>
    <lineage>
        <taxon>Eukaryota</taxon>
        <taxon>Viridiplantae</taxon>
        <taxon>Streptophyta</taxon>
        <taxon>Embryophyta</taxon>
        <taxon>Tracheophyta</taxon>
        <taxon>Spermatophyta</taxon>
        <taxon>Magnoliopsida</taxon>
        <taxon>Liliopsida</taxon>
        <taxon>Poales</taxon>
        <taxon>Poaceae</taxon>
        <taxon>PACMAD clade</taxon>
        <taxon>Panicoideae</taxon>
        <taxon>Panicodae</taxon>
        <taxon>Paniceae</taxon>
        <taxon>Cenchrinae</taxon>
        <taxon>Setaria</taxon>
    </lineage>
</organism>
<keyword evidence="11" id="KW-0812">Transmembrane</keyword>
<protein>
    <recommendedName>
        <fullName evidence="11">E3 ubiquitin-protein ligase RMA</fullName>
        <ecNumber evidence="11">2.3.2.27</ecNumber>
    </recommendedName>
    <alternativeName>
        <fullName evidence="11">Protein RING membrane-anchor</fullName>
    </alternativeName>
    <alternativeName>
        <fullName evidence="11">RING-type E3 ubiquitin transferase RMA</fullName>
    </alternativeName>
</protein>
<dbReference type="PROSITE" id="PS00518">
    <property type="entry name" value="ZF_RING_1"/>
    <property type="match status" value="1"/>
</dbReference>
<evidence type="ECO:0000259" key="13">
    <source>
        <dbReference type="PROSITE" id="PS50089"/>
    </source>
</evidence>
<evidence type="ECO:0000256" key="11">
    <source>
        <dbReference type="RuleBase" id="RU369090"/>
    </source>
</evidence>